<evidence type="ECO:0008006" key="5">
    <source>
        <dbReference type="Google" id="ProtNLM"/>
    </source>
</evidence>
<name>A0A837I837_9BACT</name>
<reference evidence="3 4" key="1">
    <citation type="journal article" date="2015" name="Nature">
        <title>rRNA introns, odd ribosomes, and small enigmatic genomes across a large radiation of phyla.</title>
        <authorList>
            <person name="Brown C.T."/>
            <person name="Hug L.A."/>
            <person name="Thomas B.C."/>
            <person name="Sharon I."/>
            <person name="Castelle C.J."/>
            <person name="Singh A."/>
            <person name="Wilkins M.J."/>
            <person name="Williams K.H."/>
            <person name="Banfield J.F."/>
        </authorList>
    </citation>
    <scope>NUCLEOTIDE SEQUENCE [LARGE SCALE GENOMIC DNA]</scope>
</reference>
<evidence type="ECO:0000313" key="4">
    <source>
        <dbReference type="Proteomes" id="UP000033815"/>
    </source>
</evidence>
<evidence type="ECO:0000256" key="2">
    <source>
        <dbReference type="SAM" id="SignalP"/>
    </source>
</evidence>
<dbReference type="EMBL" id="LCHP01000004">
    <property type="protein sequence ID" value="KKT36958.1"/>
    <property type="molecule type" value="Genomic_DNA"/>
</dbReference>
<proteinExistence type="predicted"/>
<evidence type="ECO:0000256" key="1">
    <source>
        <dbReference type="SAM" id="Phobius"/>
    </source>
</evidence>
<feature type="signal peptide" evidence="2">
    <location>
        <begin position="1"/>
        <end position="28"/>
    </location>
</feature>
<keyword evidence="1" id="KW-0812">Transmembrane</keyword>
<organism evidence="3 4">
    <name type="scientific">Candidatus Nomurabacteria bacterium GW2011_GWB1_44_12</name>
    <dbReference type="NCBI Taxonomy" id="1618748"/>
    <lineage>
        <taxon>Bacteria</taxon>
        <taxon>Candidatus Nomuraibacteriota</taxon>
    </lineage>
</organism>
<feature type="chain" id="PRO_5032848933" description="Fibronectin type-III domain-containing protein" evidence="2">
    <location>
        <begin position="29"/>
        <end position="234"/>
    </location>
</feature>
<accession>A0A837I837</accession>
<dbReference type="Proteomes" id="UP000033815">
    <property type="component" value="Unassembled WGS sequence"/>
</dbReference>
<keyword evidence="1" id="KW-1133">Transmembrane helix</keyword>
<protein>
    <recommendedName>
        <fullName evidence="5">Fibronectin type-III domain-containing protein</fullName>
    </recommendedName>
</protein>
<gene>
    <name evidence="3" type="ORF">UW25_C0004G0286</name>
</gene>
<keyword evidence="1" id="KW-0472">Membrane</keyword>
<evidence type="ECO:0000313" key="3">
    <source>
        <dbReference type="EMBL" id="KKT36958.1"/>
    </source>
</evidence>
<dbReference type="AlphaFoldDB" id="A0A837I837"/>
<comment type="caution">
    <text evidence="3">The sequence shown here is derived from an EMBL/GenBank/DDBJ whole genome shotgun (WGS) entry which is preliminary data.</text>
</comment>
<keyword evidence="2" id="KW-0732">Signal</keyword>
<feature type="transmembrane region" description="Helical" evidence="1">
    <location>
        <begin position="190"/>
        <end position="211"/>
    </location>
</feature>
<sequence>MNNIVFQSIRAIAVLAIALFAFVSDVFAAPMLTPVTTKYVTENSATIIGHVSNPQKNSTVWFEIYNNNNAPTAVAVQGIWNEGTFEWNLRDLNPGQTYSYRSVAMEGGATAYSPVSSFTTSVPKQTSVTVTYQSNSQVVTLAPKETKAVAPVVAVKKTATTTPVVTEEGFTNRNTAAVIGSGGDIFPNTLIGWVLLIIATLVAVLVGRMIYESTEKRKKPLDKEEEDDEEAEIE</sequence>